<dbReference type="AlphaFoldDB" id="A0A264VXE9"/>
<dbReference type="RefSeq" id="WP_094960633.1">
    <property type="nucleotide sequence ID" value="NZ_NOWC01000002.1"/>
</dbReference>
<dbReference type="EMBL" id="NOWC01000002">
    <property type="protein sequence ID" value="OZS76011.1"/>
    <property type="molecule type" value="Genomic_DNA"/>
</dbReference>
<evidence type="ECO:0000313" key="2">
    <source>
        <dbReference type="Proteomes" id="UP000216001"/>
    </source>
</evidence>
<proteinExistence type="predicted"/>
<evidence type="ECO:0000313" key="1">
    <source>
        <dbReference type="EMBL" id="OZS76011.1"/>
    </source>
</evidence>
<dbReference type="Proteomes" id="UP000216001">
    <property type="component" value="Unassembled WGS sequence"/>
</dbReference>
<reference evidence="1 2" key="1">
    <citation type="submission" date="2017-07" db="EMBL/GenBank/DDBJ databases">
        <title>blaIMP-27 on transferable plasmids in Proteus mirabilis and Providencia rettgeri.</title>
        <authorList>
            <person name="Potter R."/>
        </authorList>
    </citation>
    <scope>NUCLEOTIDE SEQUENCE [LARGE SCALE GENOMIC DNA]</scope>
    <source>
        <strain evidence="1 2">PR1</strain>
    </source>
</reference>
<sequence>MNYKLIVVLSVFLLGACQNPQGNNVKYNKKNITNFCEKKGVKTPRLFFMLQMLYFSESKDLIFDRKKLVIFKGGKDNNPMLEFLKYTKEAFIKKLSHEQAMGFYRKNLNEMGMSYHAWILADVLDVINERNRETLWQQFIFVMNNNDPAKEAKLFMMLWYAMVREASKPPSDKQIKSKRWLEKMRRIALVNKLERKLDFMFEEMIDDSKFYNKNRRGSNDII</sequence>
<comment type="caution">
    <text evidence="1">The sequence shown here is derived from an EMBL/GenBank/DDBJ whole genome shotgun (WGS) entry which is preliminary data.</text>
</comment>
<dbReference type="PROSITE" id="PS51257">
    <property type="entry name" value="PROKAR_LIPOPROTEIN"/>
    <property type="match status" value="1"/>
</dbReference>
<organism evidence="1 2">
    <name type="scientific">Providencia rettgeri</name>
    <dbReference type="NCBI Taxonomy" id="587"/>
    <lineage>
        <taxon>Bacteria</taxon>
        <taxon>Pseudomonadati</taxon>
        <taxon>Pseudomonadota</taxon>
        <taxon>Gammaproteobacteria</taxon>
        <taxon>Enterobacterales</taxon>
        <taxon>Morganellaceae</taxon>
        <taxon>Providencia</taxon>
    </lineage>
</organism>
<accession>A0A264VXE9</accession>
<name>A0A264VXE9_PRORE</name>
<protein>
    <submittedName>
        <fullName evidence="1">Uncharacterized protein</fullName>
    </submittedName>
</protein>
<gene>
    <name evidence="1" type="ORF">CHI95_02230</name>
</gene>